<keyword evidence="2" id="KW-0812">Transmembrane</keyword>
<dbReference type="AlphaFoldDB" id="A0A1N6XKM1"/>
<dbReference type="EMBL" id="FTMP01000013">
    <property type="protein sequence ID" value="SIR02820.1"/>
    <property type="molecule type" value="Genomic_DNA"/>
</dbReference>
<evidence type="ECO:0008006" key="5">
    <source>
        <dbReference type="Google" id="ProtNLM"/>
    </source>
</evidence>
<feature type="coiled-coil region" evidence="1">
    <location>
        <begin position="245"/>
        <end position="279"/>
    </location>
</feature>
<name>A0A1N6XKM1_AQUAC</name>
<gene>
    <name evidence="3" type="ORF">SAMN05878282_11333</name>
</gene>
<keyword evidence="2" id="KW-0472">Membrane</keyword>
<organism evidence="3 4">
    <name type="scientific">Aquipseudomonas alcaligenes</name>
    <name type="common">Pseudomonas alcaligenes</name>
    <dbReference type="NCBI Taxonomy" id="43263"/>
    <lineage>
        <taxon>Bacteria</taxon>
        <taxon>Pseudomonadati</taxon>
        <taxon>Pseudomonadota</taxon>
        <taxon>Gammaproteobacteria</taxon>
        <taxon>Pseudomonadales</taxon>
        <taxon>Pseudomonadaceae</taxon>
        <taxon>Aquipseudomonas</taxon>
    </lineage>
</organism>
<reference evidence="3 4" key="1">
    <citation type="submission" date="2017-01" db="EMBL/GenBank/DDBJ databases">
        <authorList>
            <person name="Mah S.A."/>
            <person name="Swanson W.J."/>
            <person name="Moy G.W."/>
            <person name="Vacquier V.D."/>
        </authorList>
    </citation>
    <scope>NUCLEOTIDE SEQUENCE [LARGE SCALE GENOMIC DNA]</scope>
    <source>
        <strain evidence="3 4">RU36E</strain>
    </source>
</reference>
<sequence length="402" mass="45492">MSTSTPPPSFQQSEVSLGELLLRVLRFYQRFFRLLAAPALLLALCAAWQVSQRPLYALDAFIEVPDITLSEWRQTQPYLWDEARIARSFAGDETELQRLKRRVQNPLFWTSSVSYQPSIFREDFREIPGLQNEQNHGLGLALKLRVSDAEQAQRHLQVLSEHIRQALLANGLMQAVREGQKALAERSKLLTEKLQVGFEIQQAEQRIRDMRDLLDRYPETRQMPSHTVVSVREEGGKYLAPLPQIVALEATVSEQQARLRKLERDLHKLDATAALLADMDDADQQAASGTDIYNRLQENSNRLRASQTPFTSAQDEALQELNAKTDLAKARYDAMAGKARSTLAMAPISTRNPVLAAIATFIVVLGGLSLWLAAHLWLRGAEPELRWLPRRLRTLLISARPS</sequence>
<keyword evidence="2" id="KW-1133">Transmembrane helix</keyword>
<keyword evidence="1" id="KW-0175">Coiled coil</keyword>
<evidence type="ECO:0000256" key="1">
    <source>
        <dbReference type="SAM" id="Coils"/>
    </source>
</evidence>
<evidence type="ECO:0000313" key="4">
    <source>
        <dbReference type="Proteomes" id="UP000185841"/>
    </source>
</evidence>
<evidence type="ECO:0000313" key="3">
    <source>
        <dbReference type="EMBL" id="SIR02820.1"/>
    </source>
</evidence>
<protein>
    <recommendedName>
        <fullName evidence="5">Chain-length determining protein</fullName>
    </recommendedName>
</protein>
<feature type="transmembrane region" description="Helical" evidence="2">
    <location>
        <begin position="354"/>
        <end position="378"/>
    </location>
</feature>
<proteinExistence type="predicted"/>
<dbReference type="RefSeq" id="WP_076429495.1">
    <property type="nucleotide sequence ID" value="NZ_FTMP01000013.1"/>
</dbReference>
<evidence type="ECO:0000256" key="2">
    <source>
        <dbReference type="SAM" id="Phobius"/>
    </source>
</evidence>
<dbReference type="Proteomes" id="UP000185841">
    <property type="component" value="Unassembled WGS sequence"/>
</dbReference>
<accession>A0A1N6XKM1</accession>